<dbReference type="AlphaFoldDB" id="A0A9X1XAX3"/>
<keyword evidence="3" id="KW-1185">Reference proteome</keyword>
<proteinExistence type="predicted"/>
<evidence type="ECO:0000256" key="1">
    <source>
        <dbReference type="SAM" id="Phobius"/>
    </source>
</evidence>
<keyword evidence="1" id="KW-1133">Transmembrane helix</keyword>
<protein>
    <submittedName>
        <fullName evidence="2">Uncharacterized protein</fullName>
    </submittedName>
</protein>
<gene>
    <name evidence="2" type="ORF">LCY76_09515</name>
</gene>
<evidence type="ECO:0000313" key="3">
    <source>
        <dbReference type="Proteomes" id="UP001139011"/>
    </source>
</evidence>
<organism evidence="2 3">
    <name type="scientific">Fictibacillus marinisediminis</name>
    <dbReference type="NCBI Taxonomy" id="2878389"/>
    <lineage>
        <taxon>Bacteria</taxon>
        <taxon>Bacillati</taxon>
        <taxon>Bacillota</taxon>
        <taxon>Bacilli</taxon>
        <taxon>Bacillales</taxon>
        <taxon>Fictibacillaceae</taxon>
        <taxon>Fictibacillus</taxon>
    </lineage>
</organism>
<keyword evidence="1" id="KW-0472">Membrane</keyword>
<sequence>MKLFLQYFAGPLIAALITTVILWFKESKTEKKKHLNNVTFEQLTKVYNKLFILYYQYNSSLVIEYKEEVYSLDEEGEEQTIELPHVDNIDFWEKVIKEVKDIVYPNIHLLMRKDVVLWNEFLEYELIEEPTSSLDIVLGYERFKKFFGDISLSYIKLYNQYHLETSSVKKKRKKDYKGKLKNIKSNPFYSKEEKRNKIKKLKQKEQETISKIL</sequence>
<accession>A0A9X1XAX3</accession>
<feature type="transmembrane region" description="Helical" evidence="1">
    <location>
        <begin position="6"/>
        <end position="24"/>
    </location>
</feature>
<dbReference type="EMBL" id="JAIWJX010000002">
    <property type="protein sequence ID" value="MCK6256831.1"/>
    <property type="molecule type" value="Genomic_DNA"/>
</dbReference>
<dbReference type="Proteomes" id="UP001139011">
    <property type="component" value="Unassembled WGS sequence"/>
</dbReference>
<evidence type="ECO:0000313" key="2">
    <source>
        <dbReference type="EMBL" id="MCK6256831.1"/>
    </source>
</evidence>
<dbReference type="RefSeq" id="WP_248252444.1">
    <property type="nucleotide sequence ID" value="NZ_JAIWJX010000002.1"/>
</dbReference>
<keyword evidence="1" id="KW-0812">Transmembrane</keyword>
<name>A0A9X1XAX3_9BACL</name>
<comment type="caution">
    <text evidence="2">The sequence shown here is derived from an EMBL/GenBank/DDBJ whole genome shotgun (WGS) entry which is preliminary data.</text>
</comment>
<reference evidence="2" key="1">
    <citation type="submission" date="2021-09" db="EMBL/GenBank/DDBJ databases">
        <title>Genome analysis of Fictibacillus sp. KIGAM418 isolated from marine sediment.</title>
        <authorList>
            <person name="Seo M.-J."/>
            <person name="Cho E.-S."/>
            <person name="Hwang C.Y."/>
        </authorList>
    </citation>
    <scope>NUCLEOTIDE SEQUENCE</scope>
    <source>
        <strain evidence="2">KIGAM418</strain>
    </source>
</reference>